<protein>
    <submittedName>
        <fullName evidence="1">Uncharacterized protein</fullName>
    </submittedName>
</protein>
<evidence type="ECO:0000313" key="2">
    <source>
        <dbReference type="Proteomes" id="UP001163324"/>
    </source>
</evidence>
<sequence>MDIPLITIPPLERRHTHTVIFLHDRGSNAWALSEMLGDSTDSSHLSLVKSFPSFRWVFPRASLKQFASDVQVSRTQWFDIWNSEDYSDHEQHQAAGLCESVHRVRRVLRKEAELLGGQWDHIILAGLSQGAATALHTLINLDIPLEEGADPKRRRLGACLGFCCRMPFANRTLQDTRACLNLDDVPKDDEVVRNTPILLQHCSDDRQVSIDMGRMLRDLLQGFGAKVTWNEYANGGHGMVSPYGMDDAKSFLSKTMGISPLGSEIMQWKF</sequence>
<keyword evidence="2" id="KW-1185">Reference proteome</keyword>
<dbReference type="EMBL" id="CM047948">
    <property type="protein sequence ID" value="KAI9896465.1"/>
    <property type="molecule type" value="Genomic_DNA"/>
</dbReference>
<organism evidence="1 2">
    <name type="scientific">Trichothecium roseum</name>
    <dbReference type="NCBI Taxonomy" id="47278"/>
    <lineage>
        <taxon>Eukaryota</taxon>
        <taxon>Fungi</taxon>
        <taxon>Dikarya</taxon>
        <taxon>Ascomycota</taxon>
        <taxon>Pezizomycotina</taxon>
        <taxon>Sordariomycetes</taxon>
        <taxon>Hypocreomycetidae</taxon>
        <taxon>Hypocreales</taxon>
        <taxon>Hypocreales incertae sedis</taxon>
        <taxon>Trichothecium</taxon>
    </lineage>
</organism>
<evidence type="ECO:0000313" key="1">
    <source>
        <dbReference type="EMBL" id="KAI9896465.1"/>
    </source>
</evidence>
<reference evidence="1" key="1">
    <citation type="submission" date="2022-10" db="EMBL/GenBank/DDBJ databases">
        <title>Complete Genome of Trichothecium roseum strain YXFP-22015, a Plant Pathogen Isolated from Citrus.</title>
        <authorList>
            <person name="Wang Y."/>
            <person name="Zhu L."/>
        </authorList>
    </citation>
    <scope>NUCLEOTIDE SEQUENCE</scope>
    <source>
        <strain evidence="1">YXFP-22015</strain>
    </source>
</reference>
<comment type="caution">
    <text evidence="1">The sequence shown here is derived from an EMBL/GenBank/DDBJ whole genome shotgun (WGS) entry which is preliminary data.</text>
</comment>
<gene>
    <name evidence="1" type="ORF">N3K66_008637</name>
</gene>
<accession>A0ACC0UQR5</accession>
<proteinExistence type="predicted"/>
<name>A0ACC0UQR5_9HYPO</name>
<dbReference type="Proteomes" id="UP001163324">
    <property type="component" value="Chromosome 9"/>
</dbReference>